<dbReference type="AlphaFoldDB" id="A0AAD7K1F9"/>
<name>A0AAD7K1F9_9AGAR</name>
<evidence type="ECO:0000313" key="1">
    <source>
        <dbReference type="EMBL" id="KAJ7773724.1"/>
    </source>
</evidence>
<protein>
    <submittedName>
        <fullName evidence="1">Uncharacterized protein</fullName>
    </submittedName>
</protein>
<sequence length="368" mass="41331">MIQPKKLPNRTQDRRTCILVLHNKWDISNVPGSWKDCPRFIRARTVTLDIHSGGKYKNFCVFRIWTESHIRSSKAVFGVPNQEIAALKRNSLVAPTKQVFAPPRSPRLQIIGSLRRYSRDKDPGLSIANPRSMYLIMDTMTEALSLFKLSRVMLEVRMDRRMFRFNPVLFSWPAGFLQERPRAAPARPQACRRGRALHLRPGGRLVLGPTVHCVAVAIGLAHSLQGQTICHYHSCHRAHRLRLLTPVDMPALMLGFGLGIRLLLGVGAGEEGQAERKCECEELLLSPECIGDGTMRRLRGTPPVMWRESRPEVGRSRSLSGTAMLRGSPLLHLIPSPRPGPACTLQGMYPPVNRDALRSYSCSCVLRV</sequence>
<proteinExistence type="predicted"/>
<comment type="caution">
    <text evidence="1">The sequence shown here is derived from an EMBL/GenBank/DDBJ whole genome shotgun (WGS) entry which is preliminary data.</text>
</comment>
<keyword evidence="2" id="KW-1185">Reference proteome</keyword>
<organism evidence="1 2">
    <name type="scientific">Mycena maculata</name>
    <dbReference type="NCBI Taxonomy" id="230809"/>
    <lineage>
        <taxon>Eukaryota</taxon>
        <taxon>Fungi</taxon>
        <taxon>Dikarya</taxon>
        <taxon>Basidiomycota</taxon>
        <taxon>Agaricomycotina</taxon>
        <taxon>Agaricomycetes</taxon>
        <taxon>Agaricomycetidae</taxon>
        <taxon>Agaricales</taxon>
        <taxon>Marasmiineae</taxon>
        <taxon>Mycenaceae</taxon>
        <taxon>Mycena</taxon>
    </lineage>
</organism>
<reference evidence="1" key="1">
    <citation type="submission" date="2023-03" db="EMBL/GenBank/DDBJ databases">
        <title>Massive genome expansion in bonnet fungi (Mycena s.s.) driven by repeated elements and novel gene families across ecological guilds.</title>
        <authorList>
            <consortium name="Lawrence Berkeley National Laboratory"/>
            <person name="Harder C.B."/>
            <person name="Miyauchi S."/>
            <person name="Viragh M."/>
            <person name="Kuo A."/>
            <person name="Thoen E."/>
            <person name="Andreopoulos B."/>
            <person name="Lu D."/>
            <person name="Skrede I."/>
            <person name="Drula E."/>
            <person name="Henrissat B."/>
            <person name="Morin E."/>
            <person name="Kohler A."/>
            <person name="Barry K."/>
            <person name="LaButti K."/>
            <person name="Morin E."/>
            <person name="Salamov A."/>
            <person name="Lipzen A."/>
            <person name="Mereny Z."/>
            <person name="Hegedus B."/>
            <person name="Baldrian P."/>
            <person name="Stursova M."/>
            <person name="Weitz H."/>
            <person name="Taylor A."/>
            <person name="Grigoriev I.V."/>
            <person name="Nagy L.G."/>
            <person name="Martin F."/>
            <person name="Kauserud H."/>
        </authorList>
    </citation>
    <scope>NUCLEOTIDE SEQUENCE</scope>
    <source>
        <strain evidence="1">CBHHK188m</strain>
    </source>
</reference>
<accession>A0AAD7K1F9</accession>
<evidence type="ECO:0000313" key="2">
    <source>
        <dbReference type="Proteomes" id="UP001215280"/>
    </source>
</evidence>
<dbReference type="EMBL" id="JARJLG010000017">
    <property type="protein sequence ID" value="KAJ7773724.1"/>
    <property type="molecule type" value="Genomic_DNA"/>
</dbReference>
<dbReference type="Proteomes" id="UP001215280">
    <property type="component" value="Unassembled WGS sequence"/>
</dbReference>
<gene>
    <name evidence="1" type="ORF">DFH07DRAFT_937403</name>
</gene>